<accession>B8FKN8</accession>
<evidence type="ECO:0000313" key="1">
    <source>
        <dbReference type="EMBL" id="ACL04410.1"/>
    </source>
</evidence>
<dbReference type="EMBL" id="CP001322">
    <property type="protein sequence ID" value="ACL04410.1"/>
    <property type="molecule type" value="Genomic_DNA"/>
</dbReference>
<evidence type="ECO:0000313" key="2">
    <source>
        <dbReference type="Proteomes" id="UP000000739"/>
    </source>
</evidence>
<proteinExistence type="predicted"/>
<dbReference type="KEGG" id="dal:Dalk_2718"/>
<keyword evidence="2" id="KW-1185">Reference proteome</keyword>
<dbReference type="HOGENOM" id="CLU_3098058_0_0_7"/>
<dbReference type="Proteomes" id="UP000000739">
    <property type="component" value="Chromosome"/>
</dbReference>
<name>B8FKN8_DESAL</name>
<sequence>MQALCHIRIYKGQMQKPGMRLDRNGFFMQDGLTILGLRGIPYYFNQVGVIS</sequence>
<dbReference type="AlphaFoldDB" id="B8FKN8"/>
<reference evidence="1 2" key="1">
    <citation type="journal article" date="2012" name="Environ. Microbiol.">
        <title>The genome sequence of Desulfatibacillum alkenivorans AK-01: a blueprint for anaerobic alkane oxidation.</title>
        <authorList>
            <person name="Callaghan A.V."/>
            <person name="Morris B.E."/>
            <person name="Pereira I.A."/>
            <person name="McInerney M.J."/>
            <person name="Austin R.N."/>
            <person name="Groves J.T."/>
            <person name="Kukor J.J."/>
            <person name="Suflita J.M."/>
            <person name="Young L.Y."/>
            <person name="Zylstra G.J."/>
            <person name="Wawrik B."/>
        </authorList>
    </citation>
    <scope>NUCLEOTIDE SEQUENCE [LARGE SCALE GENOMIC DNA]</scope>
    <source>
        <strain evidence="1 2">AK-01</strain>
    </source>
</reference>
<organism evidence="1 2">
    <name type="scientific">Desulfatibacillum aliphaticivorans</name>
    <dbReference type="NCBI Taxonomy" id="218208"/>
    <lineage>
        <taxon>Bacteria</taxon>
        <taxon>Pseudomonadati</taxon>
        <taxon>Thermodesulfobacteriota</taxon>
        <taxon>Desulfobacteria</taxon>
        <taxon>Desulfobacterales</taxon>
        <taxon>Desulfatibacillaceae</taxon>
        <taxon>Desulfatibacillum</taxon>
    </lineage>
</organism>
<gene>
    <name evidence="1" type="ordered locus">Dalk_2718</name>
</gene>
<protein>
    <submittedName>
        <fullName evidence="1">Uncharacterized protein</fullName>
    </submittedName>
</protein>